<evidence type="ECO:0000313" key="2">
    <source>
        <dbReference type="Proteomes" id="UP000887566"/>
    </source>
</evidence>
<sequence>MTVRRAEEVAATLYRANSGGHYFFNCGELLPSDWAVGRRPKKNAGYFLGSGSGLMKRQRPPERKTAGTGGEAASKQKETRGGGTPRVQPSAGTPQDQSLRSPAAPGRQQTFSDAPQGDAARPTGATATTSVYLTGEQRDAEPNQRPDRLDIAFDDESIRRQTVFSRRRPQ</sequence>
<dbReference type="WBParaSite" id="PSAMB.scaffold459size50392.g6054.t1">
    <property type="protein sequence ID" value="PSAMB.scaffold459size50392.g6054.t1"/>
    <property type="gene ID" value="PSAMB.scaffold459size50392.g6054"/>
</dbReference>
<organism evidence="2 3">
    <name type="scientific">Plectus sambesii</name>
    <dbReference type="NCBI Taxonomy" id="2011161"/>
    <lineage>
        <taxon>Eukaryota</taxon>
        <taxon>Metazoa</taxon>
        <taxon>Ecdysozoa</taxon>
        <taxon>Nematoda</taxon>
        <taxon>Chromadorea</taxon>
        <taxon>Plectida</taxon>
        <taxon>Plectina</taxon>
        <taxon>Plectoidea</taxon>
        <taxon>Plectidae</taxon>
        <taxon>Plectus</taxon>
    </lineage>
</organism>
<evidence type="ECO:0000256" key="1">
    <source>
        <dbReference type="SAM" id="MobiDB-lite"/>
    </source>
</evidence>
<keyword evidence="2" id="KW-1185">Reference proteome</keyword>
<accession>A0A914WNM9</accession>
<dbReference type="Proteomes" id="UP000887566">
    <property type="component" value="Unplaced"/>
</dbReference>
<feature type="compositionally biased region" description="Polar residues" evidence="1">
    <location>
        <begin position="90"/>
        <end position="100"/>
    </location>
</feature>
<evidence type="ECO:0000313" key="3">
    <source>
        <dbReference type="WBParaSite" id="PSAMB.scaffold459size50392.g6054.t1"/>
    </source>
</evidence>
<feature type="region of interest" description="Disordered" evidence="1">
    <location>
        <begin position="37"/>
        <end position="170"/>
    </location>
</feature>
<reference evidence="3" key="1">
    <citation type="submission" date="2022-11" db="UniProtKB">
        <authorList>
            <consortium name="WormBaseParasite"/>
        </authorList>
    </citation>
    <scope>IDENTIFICATION</scope>
</reference>
<protein>
    <submittedName>
        <fullName evidence="3">WW domain-containing protein</fullName>
    </submittedName>
</protein>
<proteinExistence type="predicted"/>
<dbReference type="AlphaFoldDB" id="A0A914WNM9"/>
<feature type="compositionally biased region" description="Basic and acidic residues" evidence="1">
    <location>
        <begin position="136"/>
        <end position="159"/>
    </location>
</feature>
<name>A0A914WNM9_9BILA</name>